<dbReference type="EMBL" id="CP002062">
    <property type="protein sequence ID" value="ADJ13992.1"/>
    <property type="molecule type" value="Genomic_DNA"/>
</dbReference>
<protein>
    <submittedName>
        <fullName evidence="1">Uncharacterized protein</fullName>
    </submittedName>
</protein>
<gene>
    <name evidence="1" type="ordered locus">HacjB3_02995</name>
    <name evidence="2" type="ORF">C497_16317</name>
</gene>
<dbReference type="AlphaFoldDB" id="D8J797"/>
<dbReference type="KEGG" id="hje:HacjB3_02995"/>
<evidence type="ECO:0000313" key="4">
    <source>
        <dbReference type="Proteomes" id="UP000011645"/>
    </source>
</evidence>
<evidence type="ECO:0000313" key="2">
    <source>
        <dbReference type="EMBL" id="ELY33963.1"/>
    </source>
</evidence>
<name>D8J797_HALJB</name>
<dbReference type="EMBL" id="AOHV01000042">
    <property type="protein sequence ID" value="ELY33963.1"/>
    <property type="molecule type" value="Genomic_DNA"/>
</dbReference>
<dbReference type="HOGENOM" id="CLU_2678757_0_0_2"/>
<evidence type="ECO:0000313" key="3">
    <source>
        <dbReference type="Proteomes" id="UP000000390"/>
    </source>
</evidence>
<proteinExistence type="predicted"/>
<dbReference type="PATRIC" id="fig|795797.18.peg.597"/>
<sequence>MDYTIPESIQSILEEMDENALCELSQSLRDEHELVYEEAQDGSLVAPSSTTPQPAAVRATVICQAIAEQNASSQ</sequence>
<reference evidence="2 4" key="2">
    <citation type="journal article" date="2014" name="PLoS Genet.">
        <title>Phylogenetically driven sequencing of extremely halophilic archaea reveals strategies for static and dynamic osmo-response.</title>
        <authorList>
            <person name="Becker E.A."/>
            <person name="Seitzer P.M."/>
            <person name="Tritt A."/>
            <person name="Larsen D."/>
            <person name="Krusor M."/>
            <person name="Yao A.I."/>
            <person name="Wu D."/>
            <person name="Madern D."/>
            <person name="Eisen J.A."/>
            <person name="Darling A.E."/>
            <person name="Facciotti M.T."/>
        </authorList>
    </citation>
    <scope>NUCLEOTIDE SEQUENCE [LARGE SCALE GENOMIC DNA]</scope>
    <source>
        <strain evidence="2">B3</strain>
        <strain evidence="4">DSM 18796 / CECT 7217 / JCM 14584 / KCTC 4019 / B3</strain>
    </source>
</reference>
<accession>D8J797</accession>
<keyword evidence="4" id="KW-1185">Reference proteome</keyword>
<dbReference type="Proteomes" id="UP000011645">
    <property type="component" value="Unassembled WGS sequence"/>
</dbReference>
<evidence type="ECO:0000313" key="1">
    <source>
        <dbReference type="EMBL" id="ADJ13992.1"/>
    </source>
</evidence>
<reference evidence="1 3" key="1">
    <citation type="journal article" date="2010" name="J. Bacteriol.">
        <title>Complete genome sequence of Halalkalicoccus jeotgali B3(T), an extremely halophilic archaeon.</title>
        <authorList>
            <person name="Roh S.W."/>
            <person name="Nam Y.D."/>
            <person name="Nam S.H."/>
            <person name="Choi S.H."/>
            <person name="Park H.S."/>
            <person name="Bae J.W."/>
        </authorList>
    </citation>
    <scope>NUCLEOTIDE SEQUENCE [LARGE SCALE GENOMIC DNA]</scope>
    <source>
        <strain evidence="1">B3</strain>
        <strain evidence="3">DSM 18796 / CECT 7217 / JCM 14584 / KCTC 4019 / B3</strain>
    </source>
</reference>
<dbReference type="Proteomes" id="UP000000390">
    <property type="component" value="Chromosome"/>
</dbReference>
<organism evidence="1 3">
    <name type="scientific">Halalkalicoccus jeotgali (strain DSM 18796 / CECT 7217 / JCM 14584 / KCTC 4019 / B3)</name>
    <dbReference type="NCBI Taxonomy" id="795797"/>
    <lineage>
        <taxon>Archaea</taxon>
        <taxon>Methanobacteriati</taxon>
        <taxon>Methanobacteriota</taxon>
        <taxon>Stenosarchaea group</taxon>
        <taxon>Halobacteria</taxon>
        <taxon>Halobacteriales</taxon>
        <taxon>Halococcaceae</taxon>
        <taxon>Halalkalicoccus</taxon>
    </lineage>
</organism>